<evidence type="ECO:0000313" key="3">
    <source>
        <dbReference type="Proteomes" id="UP000198304"/>
    </source>
</evidence>
<dbReference type="InterPro" id="IPR029058">
    <property type="entry name" value="AB_hydrolase_fold"/>
</dbReference>
<dbReference type="PRINTS" id="PR00111">
    <property type="entry name" value="ABHYDROLASE"/>
</dbReference>
<dbReference type="OrthoDB" id="9775557at2"/>
<accession>A0A239A9Q7</accession>
<feature type="domain" description="AB hydrolase-1" evidence="1">
    <location>
        <begin position="32"/>
        <end position="132"/>
    </location>
</feature>
<organism evidence="2 3">
    <name type="scientific">Anaerovirgula multivorans</name>
    <dbReference type="NCBI Taxonomy" id="312168"/>
    <lineage>
        <taxon>Bacteria</taxon>
        <taxon>Bacillati</taxon>
        <taxon>Bacillota</taxon>
        <taxon>Clostridia</taxon>
        <taxon>Peptostreptococcales</taxon>
        <taxon>Natronincolaceae</taxon>
        <taxon>Anaerovirgula</taxon>
    </lineage>
</organism>
<reference evidence="2 3" key="1">
    <citation type="submission" date="2017-06" db="EMBL/GenBank/DDBJ databases">
        <authorList>
            <person name="Kim H.J."/>
            <person name="Triplett B.A."/>
        </authorList>
    </citation>
    <scope>NUCLEOTIDE SEQUENCE [LARGE SCALE GENOMIC DNA]</scope>
    <source>
        <strain evidence="2 3">SCA</strain>
    </source>
</reference>
<dbReference type="RefSeq" id="WP_089281177.1">
    <property type="nucleotide sequence ID" value="NZ_FZOJ01000001.1"/>
</dbReference>
<dbReference type="Gene3D" id="3.40.50.1820">
    <property type="entry name" value="alpha/beta hydrolase"/>
    <property type="match status" value="1"/>
</dbReference>
<dbReference type="EMBL" id="FZOJ01000001">
    <property type="protein sequence ID" value="SNR91774.1"/>
    <property type="molecule type" value="Genomic_DNA"/>
</dbReference>
<dbReference type="GO" id="GO:0016020">
    <property type="term" value="C:membrane"/>
    <property type="evidence" value="ECO:0007669"/>
    <property type="project" value="TreeGrafter"/>
</dbReference>
<dbReference type="InterPro" id="IPR000073">
    <property type="entry name" value="AB_hydrolase_1"/>
</dbReference>
<sequence>MLFATTVKHKNSIDKKTAKTAKGVVCPFLIKPTLLFLHGNTASSKMFCDVVEPFAKDYKVVLIDFVGHGKSDRVEKFATDLWFDEALQVIAFLEQVQYKKANLIGSSGGALVAINVALERPDLVDKVIADSFEGEVPLQEFVQNVVEERETSKQDKVGKMFYYAMQGEDWESVVDNDTTAIHEHAKTIGKFFHKPLNGLHTKMLLTGSKKDEFVKLVHPDFYLKTYSKLIEKIGDGEMHIFDQGGHPALLSNKDEFVKLAKDFLGK</sequence>
<evidence type="ECO:0000259" key="1">
    <source>
        <dbReference type="Pfam" id="PF00561"/>
    </source>
</evidence>
<protein>
    <submittedName>
        <fullName evidence="2">Pimeloyl-ACP methyl ester carboxylesterase</fullName>
    </submittedName>
</protein>
<dbReference type="Pfam" id="PF00561">
    <property type="entry name" value="Abhydrolase_1"/>
    <property type="match status" value="1"/>
</dbReference>
<proteinExistence type="predicted"/>
<name>A0A239A9Q7_9FIRM</name>
<dbReference type="InterPro" id="IPR050266">
    <property type="entry name" value="AB_hydrolase_sf"/>
</dbReference>
<dbReference type="Proteomes" id="UP000198304">
    <property type="component" value="Unassembled WGS sequence"/>
</dbReference>
<keyword evidence="3" id="KW-1185">Reference proteome</keyword>
<dbReference type="PANTHER" id="PTHR43798">
    <property type="entry name" value="MONOACYLGLYCEROL LIPASE"/>
    <property type="match status" value="1"/>
</dbReference>
<dbReference type="SUPFAM" id="SSF53474">
    <property type="entry name" value="alpha/beta-Hydrolases"/>
    <property type="match status" value="1"/>
</dbReference>
<gene>
    <name evidence="2" type="ORF">SAMN05446037_1001410</name>
</gene>
<evidence type="ECO:0000313" key="2">
    <source>
        <dbReference type="EMBL" id="SNR91774.1"/>
    </source>
</evidence>
<dbReference type="AlphaFoldDB" id="A0A239A9Q7"/>
<dbReference type="PANTHER" id="PTHR43798:SF33">
    <property type="entry name" value="HYDROLASE, PUTATIVE (AFU_ORTHOLOGUE AFUA_2G14860)-RELATED"/>
    <property type="match status" value="1"/>
</dbReference>